<dbReference type="Proteomes" id="UP000799755">
    <property type="component" value="Unassembled WGS sequence"/>
</dbReference>
<organism evidence="1 2">
    <name type="scientific">Lindgomyces ingoldianus</name>
    <dbReference type="NCBI Taxonomy" id="673940"/>
    <lineage>
        <taxon>Eukaryota</taxon>
        <taxon>Fungi</taxon>
        <taxon>Dikarya</taxon>
        <taxon>Ascomycota</taxon>
        <taxon>Pezizomycotina</taxon>
        <taxon>Dothideomycetes</taxon>
        <taxon>Pleosporomycetidae</taxon>
        <taxon>Pleosporales</taxon>
        <taxon>Lindgomycetaceae</taxon>
        <taxon>Lindgomyces</taxon>
    </lineage>
</organism>
<proteinExistence type="predicted"/>
<evidence type="ECO:0000313" key="2">
    <source>
        <dbReference type="Proteomes" id="UP000799755"/>
    </source>
</evidence>
<reference evidence="1" key="1">
    <citation type="journal article" date="2020" name="Stud. Mycol.">
        <title>101 Dothideomycetes genomes: a test case for predicting lifestyles and emergence of pathogens.</title>
        <authorList>
            <person name="Haridas S."/>
            <person name="Albert R."/>
            <person name="Binder M."/>
            <person name="Bloem J."/>
            <person name="Labutti K."/>
            <person name="Salamov A."/>
            <person name="Andreopoulos B."/>
            <person name="Baker S."/>
            <person name="Barry K."/>
            <person name="Bills G."/>
            <person name="Bluhm B."/>
            <person name="Cannon C."/>
            <person name="Castanera R."/>
            <person name="Culley D."/>
            <person name="Daum C."/>
            <person name="Ezra D."/>
            <person name="Gonzalez J."/>
            <person name="Henrissat B."/>
            <person name="Kuo A."/>
            <person name="Liang C."/>
            <person name="Lipzen A."/>
            <person name="Lutzoni F."/>
            <person name="Magnuson J."/>
            <person name="Mondo S."/>
            <person name="Nolan M."/>
            <person name="Ohm R."/>
            <person name="Pangilinan J."/>
            <person name="Park H.-J."/>
            <person name="Ramirez L."/>
            <person name="Alfaro M."/>
            <person name="Sun H."/>
            <person name="Tritt A."/>
            <person name="Yoshinaga Y."/>
            <person name="Zwiers L.-H."/>
            <person name="Turgeon B."/>
            <person name="Goodwin S."/>
            <person name="Spatafora J."/>
            <person name="Crous P."/>
            <person name="Grigoriev I."/>
        </authorList>
    </citation>
    <scope>NUCLEOTIDE SEQUENCE</scope>
    <source>
        <strain evidence="1">ATCC 200398</strain>
    </source>
</reference>
<protein>
    <submittedName>
        <fullName evidence="1">Uncharacterized protein</fullName>
    </submittedName>
</protein>
<gene>
    <name evidence="1" type="ORF">BDR25DRAFT_356327</name>
</gene>
<dbReference type="EMBL" id="MU003511">
    <property type="protein sequence ID" value="KAF2469595.1"/>
    <property type="molecule type" value="Genomic_DNA"/>
</dbReference>
<evidence type="ECO:0000313" key="1">
    <source>
        <dbReference type="EMBL" id="KAF2469595.1"/>
    </source>
</evidence>
<keyword evidence="2" id="KW-1185">Reference proteome</keyword>
<accession>A0ACB6QU35</accession>
<sequence length="271" mass="30099">MILSPILQFRKELSSPRESVRVRLASINLALQACPTESMTPWFGPYFCYDTSGAYANDTSSMEIDFSTGSSSTLLAKSYMGRIPLAFRMQRIKRFGDICHTLAFTVAEVDAQSEKNGIAVAIMEGVIKVTRLTISGAATLEIFNFLQQSKGILHQYGLLEDECPNTEQGPSILDEPIKFLSSSLRKLYITATCAHQFNLNEDLKLARLISGRISYGERTPRGSKTTKVPIPAQLGQVVVPMRLVFRRRIMFFHQGPDHLDLVGWSGGEGGR</sequence>
<comment type="caution">
    <text evidence="1">The sequence shown here is derived from an EMBL/GenBank/DDBJ whole genome shotgun (WGS) entry which is preliminary data.</text>
</comment>
<name>A0ACB6QU35_9PLEO</name>